<dbReference type="RefSeq" id="WP_290332102.1">
    <property type="nucleotide sequence ID" value="NZ_JAUFPU010000005.1"/>
</dbReference>
<dbReference type="Pfam" id="PF13689">
    <property type="entry name" value="DUF4154"/>
    <property type="match status" value="1"/>
</dbReference>
<dbReference type="InterPro" id="IPR025293">
    <property type="entry name" value="YfiR/HmsC-like"/>
</dbReference>
<reference evidence="1" key="2">
    <citation type="submission" date="2023-06" db="EMBL/GenBank/DDBJ databases">
        <authorList>
            <person name="Lucena T."/>
            <person name="Sun Q."/>
        </authorList>
    </citation>
    <scope>NUCLEOTIDE SEQUENCE</scope>
    <source>
        <strain evidence="1">CECT 7703</strain>
    </source>
</reference>
<accession>A0ABT8B4F4</accession>
<organism evidence="1 2">
    <name type="scientific">Chitinimonas viridis</name>
    <dbReference type="NCBI Taxonomy" id="664880"/>
    <lineage>
        <taxon>Bacteria</taxon>
        <taxon>Pseudomonadati</taxon>
        <taxon>Pseudomonadota</taxon>
        <taxon>Betaproteobacteria</taxon>
        <taxon>Neisseriales</taxon>
        <taxon>Chitinibacteraceae</taxon>
        <taxon>Chitinimonas</taxon>
    </lineage>
</organism>
<evidence type="ECO:0000313" key="1">
    <source>
        <dbReference type="EMBL" id="MDN3576541.1"/>
    </source>
</evidence>
<dbReference type="EMBL" id="JAUFPU010000005">
    <property type="protein sequence ID" value="MDN3576541.1"/>
    <property type="molecule type" value="Genomic_DNA"/>
</dbReference>
<dbReference type="Proteomes" id="UP001180081">
    <property type="component" value="Unassembled WGS sequence"/>
</dbReference>
<gene>
    <name evidence="1" type="ORF">QWZ03_07150</name>
</gene>
<name>A0ABT8B4F4_9NEIS</name>
<comment type="caution">
    <text evidence="1">The sequence shown here is derived from an EMBL/GenBank/DDBJ whole genome shotgun (WGS) entry which is preliminary data.</text>
</comment>
<keyword evidence="2" id="KW-1185">Reference proteome</keyword>
<evidence type="ECO:0000313" key="2">
    <source>
        <dbReference type="Proteomes" id="UP001180081"/>
    </source>
</evidence>
<proteinExistence type="predicted"/>
<protein>
    <submittedName>
        <fullName evidence="1">YfiR family protein</fullName>
    </submittedName>
</protein>
<reference evidence="1" key="1">
    <citation type="journal article" date="2014" name="Int. J. Syst. Evol. Microbiol.">
        <title>Complete genome of a new Firmicutes species belonging to the dominant human colonic microbiota ('Ruminococcus bicirculans') reveals two chromosomes and a selective capacity to utilize plant glucans.</title>
        <authorList>
            <consortium name="NISC Comparative Sequencing Program"/>
            <person name="Wegmann U."/>
            <person name="Louis P."/>
            <person name="Goesmann A."/>
            <person name="Henrissat B."/>
            <person name="Duncan S.H."/>
            <person name="Flint H.J."/>
        </authorList>
    </citation>
    <scope>NUCLEOTIDE SEQUENCE</scope>
    <source>
        <strain evidence="1">CECT 7703</strain>
    </source>
</reference>
<sequence>MLCCLLPMVAAASDGALEYKVKAAYLYKFSSYIEWPDSAFTSPDAPLIIGVLGADAVAHELEALLAGRSSQQHPLALKRLQAGADLAGIHILFIGKREADNLKPLLQPLQTRPVLVVTESANALAAGSIINFVLHDQRVRFEIALGKAEHSGLKLSARLLAVATQVRNGTP</sequence>